<dbReference type="Pfam" id="PF08665">
    <property type="entry name" value="PglZ"/>
    <property type="match status" value="1"/>
</dbReference>
<evidence type="ECO:0008006" key="3">
    <source>
        <dbReference type="Google" id="ProtNLM"/>
    </source>
</evidence>
<accession>A0A517MS32</accession>
<dbReference type="RefSeq" id="WP_218932320.1">
    <property type="nucleotide sequence ID" value="NZ_CP036263.1"/>
</dbReference>
<dbReference type="AlphaFoldDB" id="A0A517MS32"/>
<name>A0A517MS32_9BACT</name>
<evidence type="ECO:0000313" key="2">
    <source>
        <dbReference type="Proteomes" id="UP000319852"/>
    </source>
</evidence>
<dbReference type="EMBL" id="CP036263">
    <property type="protein sequence ID" value="QDS97681.1"/>
    <property type="molecule type" value="Genomic_DNA"/>
</dbReference>
<organism evidence="1 2">
    <name type="scientific">Adhaeretor mobilis</name>
    <dbReference type="NCBI Taxonomy" id="1930276"/>
    <lineage>
        <taxon>Bacteria</taxon>
        <taxon>Pseudomonadati</taxon>
        <taxon>Planctomycetota</taxon>
        <taxon>Planctomycetia</taxon>
        <taxon>Pirellulales</taxon>
        <taxon>Lacipirellulaceae</taxon>
        <taxon>Adhaeretor</taxon>
    </lineage>
</organism>
<proteinExistence type="predicted"/>
<keyword evidence="2" id="KW-1185">Reference proteome</keyword>
<protein>
    <recommendedName>
        <fullName evidence="3">PglZ domain-containing protein</fullName>
    </recommendedName>
</protein>
<evidence type="ECO:0000313" key="1">
    <source>
        <dbReference type="EMBL" id="QDS97681.1"/>
    </source>
</evidence>
<reference evidence="1 2" key="1">
    <citation type="submission" date="2019-02" db="EMBL/GenBank/DDBJ databases">
        <title>Deep-cultivation of Planctomycetes and their phenomic and genomic characterization uncovers novel biology.</title>
        <authorList>
            <person name="Wiegand S."/>
            <person name="Jogler M."/>
            <person name="Boedeker C."/>
            <person name="Pinto D."/>
            <person name="Vollmers J."/>
            <person name="Rivas-Marin E."/>
            <person name="Kohn T."/>
            <person name="Peeters S.H."/>
            <person name="Heuer A."/>
            <person name="Rast P."/>
            <person name="Oberbeckmann S."/>
            <person name="Bunk B."/>
            <person name="Jeske O."/>
            <person name="Meyerdierks A."/>
            <person name="Storesund J.E."/>
            <person name="Kallscheuer N."/>
            <person name="Luecker S."/>
            <person name="Lage O.M."/>
            <person name="Pohl T."/>
            <person name="Merkel B.J."/>
            <person name="Hornburger P."/>
            <person name="Mueller R.-W."/>
            <person name="Bruemmer F."/>
            <person name="Labrenz M."/>
            <person name="Spormann A.M."/>
            <person name="Op den Camp H."/>
            <person name="Overmann J."/>
            <person name="Amann R."/>
            <person name="Jetten M.S.M."/>
            <person name="Mascher T."/>
            <person name="Medema M.H."/>
            <person name="Devos D.P."/>
            <person name="Kaster A.-K."/>
            <person name="Ovreas L."/>
            <person name="Rohde M."/>
            <person name="Galperin M.Y."/>
            <person name="Jogler C."/>
        </authorList>
    </citation>
    <scope>NUCLEOTIDE SEQUENCE [LARGE SCALE GENOMIC DNA]</scope>
    <source>
        <strain evidence="1 2">HG15A2</strain>
    </source>
</reference>
<dbReference type="KEGG" id="amob:HG15A2_09450"/>
<dbReference type="Proteomes" id="UP000319852">
    <property type="component" value="Chromosome"/>
</dbReference>
<gene>
    <name evidence="1" type="ORF">HG15A2_09450</name>
</gene>
<sequence>MSLASAPLSRGLLDTITSGSPQQAWDAIGQSLWETFSAPISAASKQTATSEIVNRDANINELENVVSGSCWDLWQHFGDCVPRTSQSLIEFWGRVGGGKAVLILDGLSLRESPWLLGALKERGYTIHKAGYRASELPCETTPFARSLGFQQRADLENNGASKTHSLTGAATESTGLPWEDCVASVKSQEHFVYWHHWPDSRIHELAKPGEGLRKLAAEAQSRLSEDAFWEFVERLAHGRRLVITADHGFAACGNFPDLGKEQSNYMKALFKSGRTAVVPPSTEPTEPAAWMPPIDLELETEHGKHRFALGRRKWKVSGEKNRLLAHGGLSLLEVFVPFFELST</sequence>